<keyword evidence="9" id="KW-1185">Reference proteome</keyword>
<keyword evidence="3 6" id="KW-0949">S-adenosyl-L-methionine</keyword>
<dbReference type="SUPFAM" id="SSF53335">
    <property type="entry name" value="S-adenosyl-L-methionine-dependent methyltransferases"/>
    <property type="match status" value="1"/>
</dbReference>
<evidence type="ECO:0000313" key="9">
    <source>
        <dbReference type="Proteomes" id="UP000887568"/>
    </source>
</evidence>
<dbReference type="RefSeq" id="XP_038054563.1">
    <property type="nucleotide sequence ID" value="XM_038198635.1"/>
</dbReference>
<evidence type="ECO:0000256" key="5">
    <source>
        <dbReference type="ARBA" id="ARBA00042685"/>
    </source>
</evidence>
<dbReference type="OMA" id="CIHVDYT"/>
<dbReference type="Pfam" id="PF22528">
    <property type="entry name" value="PRMT_C"/>
    <property type="match status" value="1"/>
</dbReference>
<dbReference type="InterPro" id="IPR025799">
    <property type="entry name" value="Arg_MeTrfase"/>
</dbReference>
<dbReference type="PANTHER" id="PTHR11006:SF73">
    <property type="entry name" value="PROTEIN ARGININE N-METHYLTRANSFERASE 6"/>
    <property type="match status" value="1"/>
</dbReference>
<dbReference type="PANTHER" id="PTHR11006">
    <property type="entry name" value="PROTEIN ARGININE N-METHYLTRANSFERASE"/>
    <property type="match status" value="1"/>
</dbReference>
<evidence type="ECO:0000256" key="2">
    <source>
        <dbReference type="ARBA" id="ARBA00022679"/>
    </source>
</evidence>
<evidence type="ECO:0000259" key="7">
    <source>
        <dbReference type="Pfam" id="PF22528"/>
    </source>
</evidence>
<dbReference type="Gene3D" id="3.40.50.150">
    <property type="entry name" value="Vaccinia Virus protein VP39"/>
    <property type="match status" value="1"/>
</dbReference>
<name>A0A913ZS16_PATMI</name>
<accession>A0A913ZS16</accession>
<evidence type="ECO:0000313" key="8">
    <source>
        <dbReference type="EnsemblMetazoa" id="XP_038054563.1"/>
    </source>
</evidence>
<dbReference type="OrthoDB" id="7848332at2759"/>
<dbReference type="InterPro" id="IPR029063">
    <property type="entry name" value="SAM-dependent_MTases_sf"/>
</dbReference>
<evidence type="ECO:0000256" key="3">
    <source>
        <dbReference type="ARBA" id="ARBA00022691"/>
    </source>
</evidence>
<dbReference type="GO" id="GO:0042054">
    <property type="term" value="F:histone methyltransferase activity"/>
    <property type="evidence" value="ECO:0007669"/>
    <property type="project" value="TreeGrafter"/>
</dbReference>
<keyword evidence="1 6" id="KW-0489">Methyltransferase</keyword>
<protein>
    <recommendedName>
        <fullName evidence="4">Protein arginine N-methyltransferase 6</fullName>
    </recommendedName>
    <alternativeName>
        <fullName evidence="5">Histone-arginine N-methyltransferase PRMT6</fullName>
    </alternativeName>
</protein>
<sequence>MLHVFHTTVPHTLCMHSGPTDCSYFIALLVSQAEQIPESQHKQSHRTSHCSLSLHFLIMASNGSDEAPAKRIKRRRQDEDGFYFKSYAGVSIHEEMIRDEVRTNSYRLAILRSSEQIAGKIVADIGAGTGILSCFCAQAGAKKVYAIEASAIAEQARKVVKSNGMEQQIQVIQGKVEDVELPEKVDVIVSEWMGHFLLYESMLNSVIYARDKWLKKGGIILPSKASLYLAPITNEEIYKERIDFWSEVKSKYRLNMDCMIPYAKECIFGSVQIEDVIGSDLIAHEREVATIDISTITEQELQSIQGSFDFKCFGISKFCGFAAWFTVTFDDIQDRDPVTISTSPYKHPTHWKQSVLYLPEPVSVEQDTEMKGLITLSPGMTNSRYLDVALQYTVGEMPQISRHYTMSDDYPS</sequence>
<proteinExistence type="predicted"/>
<dbReference type="Gene3D" id="2.70.160.11">
    <property type="entry name" value="Hnrnp arginine n-methyltransferase1"/>
    <property type="match status" value="1"/>
</dbReference>
<dbReference type="EnsemblMetazoa" id="XM_038198635.1">
    <property type="protein sequence ID" value="XP_038054563.1"/>
    <property type="gene ID" value="LOC119726785"/>
</dbReference>
<dbReference type="Proteomes" id="UP000887568">
    <property type="component" value="Unplaced"/>
</dbReference>
<evidence type="ECO:0000256" key="1">
    <source>
        <dbReference type="ARBA" id="ARBA00022603"/>
    </source>
</evidence>
<dbReference type="CTD" id="55170"/>
<dbReference type="GO" id="GO:0032259">
    <property type="term" value="P:methylation"/>
    <property type="evidence" value="ECO:0007669"/>
    <property type="project" value="UniProtKB-KW"/>
</dbReference>
<keyword evidence="2 6" id="KW-0808">Transferase</keyword>
<dbReference type="InterPro" id="IPR055135">
    <property type="entry name" value="PRMT_dom"/>
</dbReference>
<dbReference type="Pfam" id="PF06325">
    <property type="entry name" value="PrmA"/>
    <property type="match status" value="1"/>
</dbReference>
<dbReference type="AlphaFoldDB" id="A0A913ZS16"/>
<organism evidence="8 9">
    <name type="scientific">Patiria miniata</name>
    <name type="common">Bat star</name>
    <name type="synonym">Asterina miniata</name>
    <dbReference type="NCBI Taxonomy" id="46514"/>
    <lineage>
        <taxon>Eukaryota</taxon>
        <taxon>Metazoa</taxon>
        <taxon>Echinodermata</taxon>
        <taxon>Eleutherozoa</taxon>
        <taxon>Asterozoa</taxon>
        <taxon>Asteroidea</taxon>
        <taxon>Valvatacea</taxon>
        <taxon>Valvatida</taxon>
        <taxon>Asterinidae</taxon>
        <taxon>Patiria</taxon>
    </lineage>
</organism>
<evidence type="ECO:0000256" key="6">
    <source>
        <dbReference type="PROSITE-ProRule" id="PRU01015"/>
    </source>
</evidence>
<feature type="domain" description="Protein arginine N-methyltransferase" evidence="7">
    <location>
        <begin position="224"/>
        <end position="395"/>
    </location>
</feature>
<dbReference type="GeneID" id="119726785"/>
<evidence type="ECO:0000256" key="4">
    <source>
        <dbReference type="ARBA" id="ARBA00040406"/>
    </source>
</evidence>
<dbReference type="FunFam" id="3.40.50.150:FF:000016">
    <property type="entry name" value="Protein arginine N-methyltransferase 6"/>
    <property type="match status" value="1"/>
</dbReference>
<dbReference type="CDD" id="cd02440">
    <property type="entry name" value="AdoMet_MTases"/>
    <property type="match status" value="1"/>
</dbReference>
<dbReference type="PROSITE" id="PS51678">
    <property type="entry name" value="SAM_MT_PRMT"/>
    <property type="match status" value="1"/>
</dbReference>
<dbReference type="GO" id="GO:0016274">
    <property type="term" value="F:protein-arginine N-methyltransferase activity"/>
    <property type="evidence" value="ECO:0007669"/>
    <property type="project" value="InterPro"/>
</dbReference>
<reference evidence="8" key="1">
    <citation type="submission" date="2022-11" db="UniProtKB">
        <authorList>
            <consortium name="EnsemblMetazoa"/>
        </authorList>
    </citation>
    <scope>IDENTIFICATION</scope>
</reference>